<dbReference type="NCBIfam" id="NF006073">
    <property type="entry name" value="PRK08219.1"/>
    <property type="match status" value="1"/>
</dbReference>
<dbReference type="GO" id="GO:0016491">
    <property type="term" value="F:oxidoreductase activity"/>
    <property type="evidence" value="ECO:0007669"/>
    <property type="project" value="UniProtKB-KW"/>
</dbReference>
<organism evidence="4 5">
    <name type="scientific">Deinobacterium chartae</name>
    <dbReference type="NCBI Taxonomy" id="521158"/>
    <lineage>
        <taxon>Bacteria</taxon>
        <taxon>Thermotogati</taxon>
        <taxon>Deinococcota</taxon>
        <taxon>Deinococci</taxon>
        <taxon>Deinococcales</taxon>
        <taxon>Deinococcaceae</taxon>
        <taxon>Deinobacterium</taxon>
    </lineage>
</organism>
<evidence type="ECO:0000259" key="3">
    <source>
        <dbReference type="SMART" id="SM00822"/>
    </source>
</evidence>
<dbReference type="PROSITE" id="PS00061">
    <property type="entry name" value="ADH_SHORT"/>
    <property type="match status" value="1"/>
</dbReference>
<comment type="similarity">
    <text evidence="1">Belongs to the short-chain dehydrogenases/reductases (SDR) family.</text>
</comment>
<dbReference type="PRINTS" id="PR00081">
    <property type="entry name" value="GDHRDH"/>
</dbReference>
<dbReference type="InterPro" id="IPR057326">
    <property type="entry name" value="KR_dom"/>
</dbReference>
<reference evidence="4 5" key="1">
    <citation type="submission" date="2020-08" db="EMBL/GenBank/DDBJ databases">
        <title>Genomic Encyclopedia of Type Strains, Phase IV (KMG-IV): sequencing the most valuable type-strain genomes for metagenomic binning, comparative biology and taxonomic classification.</title>
        <authorList>
            <person name="Goeker M."/>
        </authorList>
    </citation>
    <scope>NUCLEOTIDE SEQUENCE [LARGE SCALE GENOMIC DNA]</scope>
    <source>
        <strain evidence="4 5">DSM 21458</strain>
    </source>
</reference>
<dbReference type="GO" id="GO:0016020">
    <property type="term" value="C:membrane"/>
    <property type="evidence" value="ECO:0007669"/>
    <property type="project" value="TreeGrafter"/>
</dbReference>
<evidence type="ECO:0000313" key="4">
    <source>
        <dbReference type="EMBL" id="MBB6098491.1"/>
    </source>
</evidence>
<dbReference type="PANTHER" id="PTHR44196:SF1">
    <property type="entry name" value="DEHYDROGENASE_REDUCTASE SDR FAMILY MEMBER 7B"/>
    <property type="match status" value="1"/>
</dbReference>
<evidence type="ECO:0000256" key="2">
    <source>
        <dbReference type="ARBA" id="ARBA00023002"/>
    </source>
</evidence>
<dbReference type="AlphaFoldDB" id="A0A841HY72"/>
<keyword evidence="2" id="KW-0560">Oxidoreductase</keyword>
<dbReference type="EMBL" id="JACHHG010000006">
    <property type="protein sequence ID" value="MBB6098491.1"/>
    <property type="molecule type" value="Genomic_DNA"/>
</dbReference>
<dbReference type="InterPro" id="IPR020904">
    <property type="entry name" value="Sc_DH/Rdtase_CS"/>
</dbReference>
<protein>
    <submittedName>
        <fullName evidence="4">NADP-dependent 3-hydroxy acid dehydrogenase YdfG</fullName>
    </submittedName>
</protein>
<proteinExistence type="inferred from homology"/>
<dbReference type="Pfam" id="PF00106">
    <property type="entry name" value="adh_short"/>
    <property type="match status" value="1"/>
</dbReference>
<comment type="caution">
    <text evidence="4">The sequence shown here is derived from an EMBL/GenBank/DDBJ whole genome shotgun (WGS) entry which is preliminary data.</text>
</comment>
<evidence type="ECO:0000256" key="1">
    <source>
        <dbReference type="ARBA" id="ARBA00006484"/>
    </source>
</evidence>
<keyword evidence="5" id="KW-1185">Reference proteome</keyword>
<dbReference type="Proteomes" id="UP000569951">
    <property type="component" value="Unassembled WGS sequence"/>
</dbReference>
<gene>
    <name evidence="4" type="ORF">HNR42_001925</name>
</gene>
<dbReference type="InterPro" id="IPR036291">
    <property type="entry name" value="NAD(P)-bd_dom_sf"/>
</dbReference>
<dbReference type="SMART" id="SM00822">
    <property type="entry name" value="PKS_KR"/>
    <property type="match status" value="1"/>
</dbReference>
<dbReference type="InterPro" id="IPR002347">
    <property type="entry name" value="SDR_fam"/>
</dbReference>
<dbReference type="PANTHER" id="PTHR44196">
    <property type="entry name" value="DEHYDROGENASE/REDUCTASE SDR FAMILY MEMBER 7B"/>
    <property type="match status" value="1"/>
</dbReference>
<dbReference type="SUPFAM" id="SSF51735">
    <property type="entry name" value="NAD(P)-binding Rossmann-fold domains"/>
    <property type="match status" value="1"/>
</dbReference>
<name>A0A841HY72_9DEIO</name>
<feature type="domain" description="Ketoreductase" evidence="3">
    <location>
        <begin position="3"/>
        <end position="178"/>
    </location>
</feature>
<accession>A0A841HY72</accession>
<evidence type="ECO:0000313" key="5">
    <source>
        <dbReference type="Proteomes" id="UP000569951"/>
    </source>
</evidence>
<sequence>MPYTALITGATGGIGHALARALEVWKPDVHLVLLGRHPRRLEELRARFPRAQVSAADLLDPAELSDLVETLPQLDLLVHSAGAVTLGRIEEVELGAWREMLDANLLVPALLTRAALPQLRRSQGDVVFVNSGAGLRANPGWGGYAASKFAARALADALRLEEPQLRVISVFPGRVATEMQRQVREMEGGDYTPEAYLRPEDVAATIVHALQLPRPATTQEIVLRANPL</sequence>
<dbReference type="RefSeq" id="WP_183986958.1">
    <property type="nucleotide sequence ID" value="NZ_JACHHG010000006.1"/>
</dbReference>
<dbReference type="Gene3D" id="3.40.50.720">
    <property type="entry name" value="NAD(P)-binding Rossmann-like Domain"/>
    <property type="match status" value="1"/>
</dbReference>